<sequence length="151" mass="17439">MDLEHNIHTPLSPYAAQKYQTFHELVNNLQNSRADKDKWTHPWGNSTFSSSKFYSLTFQSIQPPAAFNWIWQSKAGKKFKIFVWLVFRDRINSKNIFRRKGFLAPDSTLSALCVTCSVRRRLIICCFAVLSVQTAEVMWVSIGIMSLTSSR</sequence>
<dbReference type="InterPro" id="IPR026960">
    <property type="entry name" value="RVT-Znf"/>
</dbReference>
<accession>A0A3L6EKL9</accession>
<dbReference type="Proteomes" id="UP000251960">
    <property type="component" value="Chromosome 5"/>
</dbReference>
<protein>
    <recommendedName>
        <fullName evidence="2">Reverse transcriptase zinc-binding domain-containing protein</fullName>
    </recommendedName>
</protein>
<comment type="caution">
    <text evidence="3">The sequence shown here is derived from an EMBL/GenBank/DDBJ whole genome shotgun (WGS) entry which is preliminary data.</text>
</comment>
<evidence type="ECO:0000256" key="1">
    <source>
        <dbReference type="SAM" id="Phobius"/>
    </source>
</evidence>
<keyword evidence="1" id="KW-1133">Transmembrane helix</keyword>
<feature type="transmembrane region" description="Helical" evidence="1">
    <location>
        <begin position="122"/>
        <end position="145"/>
    </location>
</feature>
<keyword evidence="1" id="KW-0812">Transmembrane</keyword>
<reference evidence="3" key="1">
    <citation type="journal article" date="2018" name="Nat. Genet.">
        <title>Extensive intraspecific gene order and gene structural variations between Mo17 and other maize genomes.</title>
        <authorList>
            <person name="Sun S."/>
            <person name="Zhou Y."/>
            <person name="Chen J."/>
            <person name="Shi J."/>
            <person name="Zhao H."/>
            <person name="Zhao H."/>
            <person name="Song W."/>
            <person name="Zhang M."/>
            <person name="Cui Y."/>
            <person name="Dong X."/>
            <person name="Liu H."/>
            <person name="Ma X."/>
            <person name="Jiao Y."/>
            <person name="Wang B."/>
            <person name="Wei X."/>
            <person name="Stein J.C."/>
            <person name="Glaubitz J.C."/>
            <person name="Lu F."/>
            <person name="Yu G."/>
            <person name="Liang C."/>
            <person name="Fengler K."/>
            <person name="Li B."/>
            <person name="Rafalski A."/>
            <person name="Schnable P.S."/>
            <person name="Ware D.H."/>
            <person name="Buckler E.S."/>
            <person name="Lai J."/>
        </authorList>
    </citation>
    <scope>NUCLEOTIDE SEQUENCE [LARGE SCALE GENOMIC DNA]</scope>
    <source>
        <tissue evidence="3">Seedling</tissue>
    </source>
</reference>
<dbReference type="EMBL" id="NCVQ01000006">
    <property type="protein sequence ID" value="PWZ21634.1"/>
    <property type="molecule type" value="Genomic_DNA"/>
</dbReference>
<dbReference type="AlphaFoldDB" id="A0A3L6EKL9"/>
<proteinExistence type="predicted"/>
<name>A0A3L6EKL9_MAIZE</name>
<gene>
    <name evidence="3" type="ORF">Zm00014a_008991</name>
</gene>
<dbReference type="ExpressionAtlas" id="A0A3L6EKL9">
    <property type="expression patterns" value="baseline and differential"/>
</dbReference>
<evidence type="ECO:0000259" key="2">
    <source>
        <dbReference type="Pfam" id="PF13966"/>
    </source>
</evidence>
<keyword evidence="1" id="KW-0472">Membrane</keyword>
<evidence type="ECO:0000313" key="3">
    <source>
        <dbReference type="EMBL" id="PWZ21634.1"/>
    </source>
</evidence>
<organism evidence="3">
    <name type="scientific">Zea mays</name>
    <name type="common">Maize</name>
    <dbReference type="NCBI Taxonomy" id="4577"/>
    <lineage>
        <taxon>Eukaryota</taxon>
        <taxon>Viridiplantae</taxon>
        <taxon>Streptophyta</taxon>
        <taxon>Embryophyta</taxon>
        <taxon>Tracheophyta</taxon>
        <taxon>Spermatophyta</taxon>
        <taxon>Magnoliopsida</taxon>
        <taxon>Liliopsida</taxon>
        <taxon>Poales</taxon>
        <taxon>Poaceae</taxon>
        <taxon>PACMAD clade</taxon>
        <taxon>Panicoideae</taxon>
        <taxon>Andropogonodae</taxon>
        <taxon>Andropogoneae</taxon>
        <taxon>Tripsacinae</taxon>
        <taxon>Zea</taxon>
    </lineage>
</organism>
<dbReference type="Pfam" id="PF13966">
    <property type="entry name" value="zf-RVT"/>
    <property type="match status" value="1"/>
</dbReference>
<feature type="domain" description="Reverse transcriptase zinc-binding" evidence="2">
    <location>
        <begin position="48"/>
        <end position="117"/>
    </location>
</feature>